<proteinExistence type="predicted"/>
<dbReference type="Proteomes" id="UP000637769">
    <property type="component" value="Unassembled WGS sequence"/>
</dbReference>
<sequence length="112" mass="12493">MKIHAITIDTATPQKLAAWWSLALGPAIGNDYGQIVQLAPSPDLPLIQFQKIGDVPTQRNRVHLDLRTPDLDHQIQQLLRIGATLVKQHELPQIRYATLLDPDGNTFDLVAE</sequence>
<dbReference type="InterPro" id="IPR037523">
    <property type="entry name" value="VOC_core"/>
</dbReference>
<protein>
    <recommendedName>
        <fullName evidence="1">VOC domain-containing protein</fullName>
    </recommendedName>
</protein>
<dbReference type="RefSeq" id="WP_188426221.1">
    <property type="nucleotide sequence ID" value="NZ_BMCH01000003.1"/>
</dbReference>
<feature type="domain" description="VOC" evidence="1">
    <location>
        <begin position="2"/>
        <end position="112"/>
    </location>
</feature>
<dbReference type="PROSITE" id="PS51819">
    <property type="entry name" value="VOC"/>
    <property type="match status" value="1"/>
</dbReference>
<dbReference type="Gene3D" id="3.10.180.10">
    <property type="entry name" value="2,3-Dihydroxybiphenyl 1,2-Dioxygenase, domain 1"/>
    <property type="match status" value="1"/>
</dbReference>
<dbReference type="Pfam" id="PF18029">
    <property type="entry name" value="Glyoxalase_6"/>
    <property type="match status" value="1"/>
</dbReference>
<evidence type="ECO:0000313" key="2">
    <source>
        <dbReference type="EMBL" id="GGC31229.1"/>
    </source>
</evidence>
<dbReference type="PANTHER" id="PTHR35908">
    <property type="entry name" value="HYPOTHETICAL FUSION PROTEIN"/>
    <property type="match status" value="1"/>
</dbReference>
<dbReference type="EMBL" id="BMCH01000003">
    <property type="protein sequence ID" value="GGC31229.1"/>
    <property type="molecule type" value="Genomic_DNA"/>
</dbReference>
<gene>
    <name evidence="2" type="ORF">GCM10007207_15920</name>
</gene>
<dbReference type="CDD" id="cd06587">
    <property type="entry name" value="VOC"/>
    <property type="match status" value="1"/>
</dbReference>
<name>A0ABQ1M0M1_9PROT</name>
<comment type="caution">
    <text evidence="2">The sequence shown here is derived from an EMBL/GenBank/DDBJ whole genome shotgun (WGS) entry which is preliminary data.</text>
</comment>
<evidence type="ECO:0000313" key="3">
    <source>
        <dbReference type="Proteomes" id="UP000637769"/>
    </source>
</evidence>
<reference evidence="3" key="1">
    <citation type="journal article" date="2019" name="Int. J. Syst. Evol. Microbiol.">
        <title>The Global Catalogue of Microorganisms (GCM) 10K type strain sequencing project: providing services to taxonomists for standard genome sequencing and annotation.</title>
        <authorList>
            <consortium name="The Broad Institute Genomics Platform"/>
            <consortium name="The Broad Institute Genome Sequencing Center for Infectious Disease"/>
            <person name="Wu L."/>
            <person name="Ma J."/>
        </authorList>
    </citation>
    <scope>NUCLEOTIDE SEQUENCE [LARGE SCALE GENOMIC DNA]</scope>
    <source>
        <strain evidence="3">CCM 7132</strain>
    </source>
</reference>
<dbReference type="InterPro" id="IPR029068">
    <property type="entry name" value="Glyas_Bleomycin-R_OHBP_Dase"/>
</dbReference>
<evidence type="ECO:0000259" key="1">
    <source>
        <dbReference type="PROSITE" id="PS51819"/>
    </source>
</evidence>
<organism evidence="2 3">
    <name type="scientific">Asaia siamensis</name>
    <dbReference type="NCBI Taxonomy" id="110479"/>
    <lineage>
        <taxon>Bacteria</taxon>
        <taxon>Pseudomonadati</taxon>
        <taxon>Pseudomonadota</taxon>
        <taxon>Alphaproteobacteria</taxon>
        <taxon>Acetobacterales</taxon>
        <taxon>Acetobacteraceae</taxon>
        <taxon>Asaia</taxon>
    </lineage>
</organism>
<dbReference type="SUPFAM" id="SSF54593">
    <property type="entry name" value="Glyoxalase/Bleomycin resistance protein/Dihydroxybiphenyl dioxygenase"/>
    <property type="match status" value="1"/>
</dbReference>
<dbReference type="InterPro" id="IPR041581">
    <property type="entry name" value="Glyoxalase_6"/>
</dbReference>
<accession>A0ABQ1M0M1</accession>
<dbReference type="PANTHER" id="PTHR35908:SF1">
    <property type="entry name" value="CONSERVED PROTEIN"/>
    <property type="match status" value="1"/>
</dbReference>
<keyword evidence="3" id="KW-1185">Reference proteome</keyword>